<dbReference type="Gene3D" id="3.40.50.1240">
    <property type="entry name" value="Phosphoglycerate mutase-like"/>
    <property type="match status" value="1"/>
</dbReference>
<evidence type="ECO:0000313" key="2">
    <source>
        <dbReference type="Proteomes" id="UP000239415"/>
    </source>
</evidence>
<keyword evidence="2" id="KW-1185">Reference proteome</keyword>
<dbReference type="AlphaFoldDB" id="A0A2T0KH65"/>
<dbReference type="Pfam" id="PF00300">
    <property type="entry name" value="His_Phos_1"/>
    <property type="match status" value="1"/>
</dbReference>
<sequence length="183" mass="19853">MTRLRLIAAGHTPALRHGVFGGDDDLDEGARNATAHLRDSPLLQPRLYPGTPWTVAPTRAARQTAAILTTATAHEDSQLRDPGYGTWTGLTLDQVDLTAWLTDPGARPHHGETHTEITARAAQWLHTQTSRSQTVVAHPAVIRALLATALDLPAGHHHQLAVSPLAVAHLTHHHRWVLHLPTA</sequence>
<gene>
    <name evidence="1" type="ORF">CLV67_104298</name>
</gene>
<protein>
    <submittedName>
        <fullName evidence="1">Broad specificity phosphatase PhoE</fullName>
    </submittedName>
</protein>
<accession>A0A2T0KH65</accession>
<dbReference type="InterPro" id="IPR029033">
    <property type="entry name" value="His_PPase_superfam"/>
</dbReference>
<dbReference type="SUPFAM" id="SSF53254">
    <property type="entry name" value="Phosphoglycerate mutase-like"/>
    <property type="match status" value="1"/>
</dbReference>
<reference evidence="1 2" key="1">
    <citation type="submission" date="2018-03" db="EMBL/GenBank/DDBJ databases">
        <title>Genomic Encyclopedia of Archaeal and Bacterial Type Strains, Phase II (KMG-II): from individual species to whole genera.</title>
        <authorList>
            <person name="Goeker M."/>
        </authorList>
    </citation>
    <scope>NUCLEOTIDE SEQUENCE [LARGE SCALE GENOMIC DNA]</scope>
    <source>
        <strain evidence="1 2">DSM 43146</strain>
    </source>
</reference>
<dbReference type="InterPro" id="IPR013078">
    <property type="entry name" value="His_Pase_superF_clade-1"/>
</dbReference>
<proteinExistence type="predicted"/>
<dbReference type="EMBL" id="PVMZ01000004">
    <property type="protein sequence ID" value="PRX22770.1"/>
    <property type="molecule type" value="Genomic_DNA"/>
</dbReference>
<dbReference type="RefSeq" id="WP_170153824.1">
    <property type="nucleotide sequence ID" value="NZ_BOMO01000020.1"/>
</dbReference>
<comment type="caution">
    <text evidence="1">The sequence shown here is derived from an EMBL/GenBank/DDBJ whole genome shotgun (WGS) entry which is preliminary data.</text>
</comment>
<evidence type="ECO:0000313" key="1">
    <source>
        <dbReference type="EMBL" id="PRX22770.1"/>
    </source>
</evidence>
<dbReference type="Proteomes" id="UP000239415">
    <property type="component" value="Unassembled WGS sequence"/>
</dbReference>
<organism evidence="1 2">
    <name type="scientific">Actinoplanes italicus</name>
    <dbReference type="NCBI Taxonomy" id="113567"/>
    <lineage>
        <taxon>Bacteria</taxon>
        <taxon>Bacillati</taxon>
        <taxon>Actinomycetota</taxon>
        <taxon>Actinomycetes</taxon>
        <taxon>Micromonosporales</taxon>
        <taxon>Micromonosporaceae</taxon>
        <taxon>Actinoplanes</taxon>
    </lineage>
</organism>
<name>A0A2T0KH65_9ACTN</name>